<dbReference type="RefSeq" id="WP_092570093.1">
    <property type="nucleotide sequence ID" value="NZ_FOEN01000001.1"/>
</dbReference>
<evidence type="ECO:0000256" key="2">
    <source>
        <dbReference type="ARBA" id="ARBA00009975"/>
    </source>
</evidence>
<dbReference type="STRING" id="89093.SAMN04488558_101323"/>
<keyword evidence="5 7" id="KW-0560">Oxidoreductase</keyword>
<dbReference type="Proteomes" id="UP000198833">
    <property type="component" value="Unassembled WGS sequence"/>
</dbReference>
<comment type="similarity">
    <text evidence="2 7">Belongs to the glucose-6-phosphate dehydrogenase family.</text>
</comment>
<keyword evidence="3 7" id="KW-0313">Glucose metabolism</keyword>
<dbReference type="GO" id="GO:0004345">
    <property type="term" value="F:glucose-6-phosphate dehydrogenase activity"/>
    <property type="evidence" value="ECO:0007669"/>
    <property type="project" value="UniProtKB-UniRule"/>
</dbReference>
<evidence type="ECO:0000259" key="8">
    <source>
        <dbReference type="Pfam" id="PF00479"/>
    </source>
</evidence>
<feature type="domain" description="Glucose-6-phosphate dehydrogenase NAD-binding" evidence="8">
    <location>
        <begin position="10"/>
        <end position="186"/>
    </location>
</feature>
<dbReference type="Pfam" id="PF02781">
    <property type="entry name" value="G6PD_C"/>
    <property type="match status" value="1"/>
</dbReference>
<dbReference type="PANTHER" id="PTHR23429">
    <property type="entry name" value="GLUCOSE-6-PHOSPHATE 1-DEHYDROGENASE G6PD"/>
    <property type="match status" value="1"/>
</dbReference>
<comment type="pathway">
    <text evidence="1 7">Carbohydrate degradation; pentose phosphate pathway; D-ribulose 5-phosphate from D-glucose 6-phosphate (oxidative stage): step 1/3.</text>
</comment>
<protein>
    <recommendedName>
        <fullName evidence="7">Glucose-6-phosphate 1-dehydrogenase</fullName>
        <shortName evidence="7">G6PD</shortName>
        <ecNumber evidence="7">1.1.1.49</ecNumber>
    </recommendedName>
</protein>
<gene>
    <name evidence="7" type="primary">zwf</name>
    <name evidence="10" type="ORF">SAMN04488558_101323</name>
</gene>
<dbReference type="PANTHER" id="PTHR23429:SF0">
    <property type="entry name" value="GLUCOSE-6-PHOSPHATE 1-DEHYDROGENASE"/>
    <property type="match status" value="1"/>
</dbReference>
<dbReference type="InterPro" id="IPR022674">
    <property type="entry name" value="G6P_DH_NAD-bd"/>
</dbReference>
<dbReference type="EC" id="1.1.1.49" evidence="7"/>
<feature type="binding site" evidence="7">
    <location>
        <position position="178"/>
    </location>
    <ligand>
        <name>substrate</name>
    </ligand>
</feature>
<dbReference type="PIRSF" id="PIRSF000110">
    <property type="entry name" value="G6PD"/>
    <property type="match status" value="1"/>
</dbReference>
<evidence type="ECO:0000256" key="3">
    <source>
        <dbReference type="ARBA" id="ARBA00022526"/>
    </source>
</evidence>
<evidence type="ECO:0000256" key="5">
    <source>
        <dbReference type="ARBA" id="ARBA00023002"/>
    </source>
</evidence>
<dbReference type="SUPFAM" id="SSF55347">
    <property type="entry name" value="Glyceraldehyde-3-phosphate dehydrogenase-like, C-terminal domain"/>
    <property type="match status" value="1"/>
</dbReference>
<feature type="binding site" evidence="7">
    <location>
        <position position="148"/>
    </location>
    <ligand>
        <name>NADP(+)</name>
        <dbReference type="ChEBI" id="CHEBI:58349"/>
    </ligand>
</feature>
<keyword evidence="6 7" id="KW-0119">Carbohydrate metabolism</keyword>
<keyword evidence="4 7" id="KW-0521">NADP</keyword>
<dbReference type="InterPro" id="IPR019796">
    <property type="entry name" value="G6P_DH_AS"/>
</dbReference>
<comment type="function">
    <text evidence="7">Catalyzes the oxidation of glucose 6-phosphate to 6-phosphogluconolactone.</text>
</comment>
<dbReference type="Gene3D" id="3.30.360.10">
    <property type="entry name" value="Dihydrodipicolinate Reductase, domain 2"/>
    <property type="match status" value="1"/>
</dbReference>
<proteinExistence type="inferred from homology"/>
<keyword evidence="11" id="KW-1185">Reference proteome</keyword>
<dbReference type="NCBIfam" id="TIGR00871">
    <property type="entry name" value="zwf"/>
    <property type="match status" value="1"/>
</dbReference>
<evidence type="ECO:0000259" key="9">
    <source>
        <dbReference type="Pfam" id="PF02781"/>
    </source>
</evidence>
<dbReference type="AlphaFoldDB" id="A0A1H8ZSR6"/>
<name>A0A1H8ZSR6_9LACT</name>
<feature type="binding site" evidence="7">
    <location>
        <begin position="85"/>
        <end position="86"/>
    </location>
    <ligand>
        <name>NADP(+)</name>
        <dbReference type="ChEBI" id="CHEBI:58349"/>
    </ligand>
</feature>
<feature type="active site" description="Proton acceptor" evidence="7">
    <location>
        <position position="240"/>
    </location>
</feature>
<feature type="binding site" evidence="7">
    <location>
        <position position="46"/>
    </location>
    <ligand>
        <name>NADP(+)</name>
        <dbReference type="ChEBI" id="CHEBI:58349"/>
    </ligand>
</feature>
<evidence type="ECO:0000256" key="1">
    <source>
        <dbReference type="ARBA" id="ARBA00004937"/>
    </source>
</evidence>
<accession>A0A1H8ZSR6</accession>
<evidence type="ECO:0000256" key="7">
    <source>
        <dbReference type="HAMAP-Rule" id="MF_00966"/>
    </source>
</evidence>
<dbReference type="GO" id="GO:0050661">
    <property type="term" value="F:NADP binding"/>
    <property type="evidence" value="ECO:0007669"/>
    <property type="project" value="UniProtKB-UniRule"/>
</dbReference>
<feature type="binding site" evidence="7">
    <location>
        <position position="182"/>
    </location>
    <ligand>
        <name>substrate</name>
    </ligand>
</feature>
<evidence type="ECO:0000313" key="10">
    <source>
        <dbReference type="EMBL" id="SEP67394.1"/>
    </source>
</evidence>
<feature type="domain" description="Glucose-6-phosphate dehydrogenase C-terminal" evidence="9">
    <location>
        <begin position="190"/>
        <end position="477"/>
    </location>
</feature>
<comment type="catalytic activity">
    <reaction evidence="7">
        <text>D-glucose 6-phosphate + NADP(+) = 6-phospho-D-glucono-1,5-lactone + NADPH + H(+)</text>
        <dbReference type="Rhea" id="RHEA:15841"/>
        <dbReference type="ChEBI" id="CHEBI:15378"/>
        <dbReference type="ChEBI" id="CHEBI:57783"/>
        <dbReference type="ChEBI" id="CHEBI:57955"/>
        <dbReference type="ChEBI" id="CHEBI:58349"/>
        <dbReference type="ChEBI" id="CHEBI:61548"/>
        <dbReference type="EC" id="1.1.1.49"/>
    </reaction>
</comment>
<dbReference type="EMBL" id="FOEN01000001">
    <property type="protein sequence ID" value="SEP67394.1"/>
    <property type="molecule type" value="Genomic_DNA"/>
</dbReference>
<dbReference type="GO" id="GO:0005829">
    <property type="term" value="C:cytosol"/>
    <property type="evidence" value="ECO:0007669"/>
    <property type="project" value="TreeGrafter"/>
</dbReference>
<dbReference type="Pfam" id="PF00479">
    <property type="entry name" value="G6PD_N"/>
    <property type="match status" value="1"/>
</dbReference>
<dbReference type="GO" id="GO:0006006">
    <property type="term" value="P:glucose metabolic process"/>
    <property type="evidence" value="ECO:0007669"/>
    <property type="project" value="UniProtKB-KW"/>
</dbReference>
<dbReference type="Gene3D" id="3.40.50.720">
    <property type="entry name" value="NAD(P)-binding Rossmann-like Domain"/>
    <property type="match status" value="1"/>
</dbReference>
<reference evidence="10 11" key="1">
    <citation type="submission" date="2016-10" db="EMBL/GenBank/DDBJ databases">
        <authorList>
            <person name="de Groot N.N."/>
        </authorList>
    </citation>
    <scope>NUCLEOTIDE SEQUENCE [LARGE SCALE GENOMIC DNA]</scope>
    <source>
        <strain evidence="10 11">DSM 15695</strain>
    </source>
</reference>
<evidence type="ECO:0000256" key="6">
    <source>
        <dbReference type="ARBA" id="ARBA00023277"/>
    </source>
</evidence>
<dbReference type="PRINTS" id="PR00079">
    <property type="entry name" value="G6PDHDRGNASE"/>
</dbReference>
<dbReference type="InterPro" id="IPR036291">
    <property type="entry name" value="NAD(P)-bd_dom_sf"/>
</dbReference>
<dbReference type="HAMAP" id="MF_00966">
    <property type="entry name" value="G6PD"/>
    <property type="match status" value="1"/>
</dbReference>
<evidence type="ECO:0000256" key="4">
    <source>
        <dbReference type="ARBA" id="ARBA00022857"/>
    </source>
</evidence>
<feature type="binding site" evidence="7">
    <location>
        <position position="339"/>
    </location>
    <ligand>
        <name>substrate</name>
    </ligand>
</feature>
<feature type="binding site" evidence="7">
    <location>
        <position position="344"/>
    </location>
    <ligand>
        <name>substrate</name>
    </ligand>
</feature>
<organism evidence="10 11">
    <name type="scientific">Ignavigranum ruoffiae</name>
    <dbReference type="NCBI Taxonomy" id="89093"/>
    <lineage>
        <taxon>Bacteria</taxon>
        <taxon>Bacillati</taxon>
        <taxon>Bacillota</taxon>
        <taxon>Bacilli</taxon>
        <taxon>Lactobacillales</taxon>
        <taxon>Aerococcaceae</taxon>
        <taxon>Ignavigranum</taxon>
    </lineage>
</organism>
<feature type="binding site" evidence="7">
    <location>
        <position position="216"/>
    </location>
    <ligand>
        <name>substrate</name>
    </ligand>
</feature>
<evidence type="ECO:0000313" key="11">
    <source>
        <dbReference type="Proteomes" id="UP000198833"/>
    </source>
</evidence>
<dbReference type="InterPro" id="IPR001282">
    <property type="entry name" value="G6P_DH"/>
</dbReference>
<dbReference type="PROSITE" id="PS00069">
    <property type="entry name" value="G6P_DEHYDROGENASE"/>
    <property type="match status" value="1"/>
</dbReference>
<feature type="binding site" evidence="7">
    <location>
        <position position="235"/>
    </location>
    <ligand>
        <name>substrate</name>
    </ligand>
</feature>
<dbReference type="SUPFAM" id="SSF51735">
    <property type="entry name" value="NAD(P)-binding Rossmann-fold domains"/>
    <property type="match status" value="1"/>
</dbReference>
<dbReference type="UniPathway" id="UPA00115">
    <property type="reaction ID" value="UER00408"/>
</dbReference>
<sequence length="479" mass="55773">MNDNRLILFLFGATGDLATRKLYPAIYRLYKKKQLADHFAVICTARREWTDEHLHEVILKSIAKEIEDHIDANEFVSHFYYQAHDVHNADQYYKLNDLAKQLDQEYQTQDNRVFFISLLPSLFPEITKHMKEQGLLANQGYSRLIIEKPFGHDLASAEELQKQLNRSFEEDQIYRIDHYLGKEIVHSLHYLRFNNYVLRRLWNAKGINHVQIALDEEVGVEKRADYYESSGVIRDMIQNHLLQILALAAMKEPEDDSSDALRQAKIEVLSHLKPYANLEELKKNVIRGQYGPNPQLNLPGYRQEAGVDPQSNTETFLAAKVFLDLPQWQNVPFFIRSGKRLQRKVSVINIVFNKEENEAQANRLRIEIGPNLNYQLFINSKKPGYDHQTESIAFKFEYTAEEVAAMPVDYERLIYECILGELNNFNHYQEIVQAWKFVDHIIAGWQSLPAPDFPNYPAGMAEPQAAIDLLQGYAHQWYG</sequence>
<comment type="caution">
    <text evidence="7">Lacks conserved residue(s) required for the propagation of feature annotation.</text>
</comment>
<dbReference type="OrthoDB" id="9802739at2"/>
<dbReference type="GO" id="GO:0009051">
    <property type="term" value="P:pentose-phosphate shunt, oxidative branch"/>
    <property type="evidence" value="ECO:0007669"/>
    <property type="project" value="TreeGrafter"/>
</dbReference>
<dbReference type="InterPro" id="IPR022675">
    <property type="entry name" value="G6P_DH_C"/>
</dbReference>